<dbReference type="InterPro" id="IPR004619">
    <property type="entry name" value="Type_III_PanK"/>
</dbReference>
<keyword evidence="8 16" id="KW-0808">Transferase</keyword>
<reference evidence="17 18" key="1">
    <citation type="submission" date="2013-08" db="EMBL/GenBank/DDBJ databases">
        <title>Genome sequencing of Lysobacter.</title>
        <authorList>
            <person name="Zhang S."/>
            <person name="Wang G."/>
        </authorList>
    </citation>
    <scope>NUCLEOTIDE SEQUENCE [LARGE SCALE GENOMIC DNA]</scope>
    <source>
        <strain evidence="17 18">GH1-9</strain>
    </source>
</reference>
<comment type="caution">
    <text evidence="17">The sequence shown here is derived from an EMBL/GenBank/DDBJ whole genome shotgun (WGS) entry which is preliminary data.</text>
</comment>
<evidence type="ECO:0000256" key="3">
    <source>
        <dbReference type="ARBA" id="ARBA00004496"/>
    </source>
</evidence>
<dbReference type="CDD" id="cd24015">
    <property type="entry name" value="ASKHA_NBD_PanK-III"/>
    <property type="match status" value="1"/>
</dbReference>
<gene>
    <name evidence="16" type="primary">coaX</name>
    <name evidence="17" type="ORF">N800_07180</name>
</gene>
<proteinExistence type="inferred from homology"/>
<dbReference type="Gene3D" id="3.30.420.40">
    <property type="match status" value="2"/>
</dbReference>
<feature type="binding site" evidence="16">
    <location>
        <position position="125"/>
    </location>
    <ligand>
        <name>ATP</name>
        <dbReference type="ChEBI" id="CHEBI:30616"/>
    </ligand>
</feature>
<comment type="catalytic activity">
    <reaction evidence="1 16">
        <text>(R)-pantothenate + ATP = (R)-4'-phosphopantothenate + ADP + H(+)</text>
        <dbReference type="Rhea" id="RHEA:16373"/>
        <dbReference type="ChEBI" id="CHEBI:10986"/>
        <dbReference type="ChEBI" id="CHEBI:15378"/>
        <dbReference type="ChEBI" id="CHEBI:29032"/>
        <dbReference type="ChEBI" id="CHEBI:30616"/>
        <dbReference type="ChEBI" id="CHEBI:456216"/>
        <dbReference type="EC" id="2.7.1.33"/>
    </reaction>
</comment>
<dbReference type="OrthoDB" id="9781305at2"/>
<name>A0A0A0EWZ3_9GAMM</name>
<dbReference type="EC" id="2.7.1.33" evidence="6 16"/>
<keyword evidence="18" id="KW-1185">Reference proteome</keyword>
<dbReference type="STRING" id="1385517.N800_07180"/>
<evidence type="ECO:0000256" key="8">
    <source>
        <dbReference type="ARBA" id="ARBA00022679"/>
    </source>
</evidence>
<dbReference type="UniPathway" id="UPA00241">
    <property type="reaction ID" value="UER00352"/>
</dbReference>
<dbReference type="GO" id="GO:0005737">
    <property type="term" value="C:cytoplasm"/>
    <property type="evidence" value="ECO:0007669"/>
    <property type="project" value="UniProtKB-SubCell"/>
</dbReference>
<keyword evidence="12 16" id="KW-0630">Potassium</keyword>
<evidence type="ECO:0000256" key="11">
    <source>
        <dbReference type="ARBA" id="ARBA00022840"/>
    </source>
</evidence>
<protein>
    <recommendedName>
        <fullName evidence="15 16">Type III pantothenate kinase</fullName>
        <ecNumber evidence="6 16">2.7.1.33</ecNumber>
    </recommendedName>
    <alternativeName>
        <fullName evidence="16">PanK-III</fullName>
    </alternativeName>
    <alternativeName>
        <fullName evidence="16">Pantothenic acid kinase</fullName>
    </alternativeName>
</protein>
<dbReference type="NCBIfam" id="TIGR00671">
    <property type="entry name" value="baf"/>
    <property type="match status" value="1"/>
</dbReference>
<comment type="subunit">
    <text evidence="5 16">Homodimer.</text>
</comment>
<dbReference type="GO" id="GO:0005524">
    <property type="term" value="F:ATP binding"/>
    <property type="evidence" value="ECO:0007669"/>
    <property type="project" value="UniProtKB-UniRule"/>
</dbReference>
<feature type="binding site" evidence="16">
    <location>
        <begin position="7"/>
        <end position="14"/>
    </location>
    <ligand>
        <name>ATP</name>
        <dbReference type="ChEBI" id="CHEBI:30616"/>
    </ligand>
</feature>
<dbReference type="SUPFAM" id="SSF53067">
    <property type="entry name" value="Actin-like ATPase domain"/>
    <property type="match status" value="2"/>
</dbReference>
<dbReference type="Pfam" id="PF03309">
    <property type="entry name" value="Pan_kinase"/>
    <property type="match status" value="1"/>
</dbReference>
<sequence>MSVWLFDLGNTRLKCAPLQADGRPGPVLAVPHADADFEARLAQALPSQFDVAHLASVAPPALTVRVLQVLGRHCTRTTLARTQHALAGVRIAYAEPRRLGVDRFLGLLAMHAEGEGAALLVGVGTAITIDLLDATGTHHGGRIAPSPTLMREALHGRAPHLPLQGGHYTAFACDTDDALASGCEGAAIALVEQSLRDATTLVGHTPQLRVHGGGAAALLPHWPQARPAPDLVLRGLAVWARSETAVDA</sequence>
<evidence type="ECO:0000256" key="6">
    <source>
        <dbReference type="ARBA" id="ARBA00012102"/>
    </source>
</evidence>
<feature type="active site" description="Proton acceptor" evidence="16">
    <location>
        <position position="102"/>
    </location>
</feature>
<evidence type="ECO:0000256" key="14">
    <source>
        <dbReference type="ARBA" id="ARBA00038036"/>
    </source>
</evidence>
<evidence type="ECO:0000256" key="10">
    <source>
        <dbReference type="ARBA" id="ARBA00022777"/>
    </source>
</evidence>
<comment type="similarity">
    <text evidence="14 16">Belongs to the type III pantothenate kinase family.</text>
</comment>
<evidence type="ECO:0000256" key="1">
    <source>
        <dbReference type="ARBA" id="ARBA00001206"/>
    </source>
</evidence>
<dbReference type="InterPro" id="IPR043129">
    <property type="entry name" value="ATPase_NBD"/>
</dbReference>
<keyword evidence="13 16" id="KW-0173">Coenzyme A biosynthesis</keyword>
<dbReference type="eggNOG" id="COG1521">
    <property type="taxonomic scope" value="Bacteria"/>
</dbReference>
<comment type="function">
    <text evidence="16">Catalyzes the phosphorylation of pantothenate (Pan), the first step in CoA biosynthesis.</text>
</comment>
<dbReference type="GO" id="GO:0004594">
    <property type="term" value="F:pantothenate kinase activity"/>
    <property type="evidence" value="ECO:0007669"/>
    <property type="project" value="UniProtKB-UniRule"/>
</dbReference>
<evidence type="ECO:0000256" key="12">
    <source>
        <dbReference type="ARBA" id="ARBA00022958"/>
    </source>
</evidence>
<evidence type="ECO:0000256" key="16">
    <source>
        <dbReference type="HAMAP-Rule" id="MF_01274"/>
    </source>
</evidence>
<dbReference type="EMBL" id="AVPU01000023">
    <property type="protein sequence ID" value="KGM53677.1"/>
    <property type="molecule type" value="Genomic_DNA"/>
</dbReference>
<comment type="cofactor">
    <cofactor evidence="2">
        <name>K(+)</name>
        <dbReference type="ChEBI" id="CHEBI:29103"/>
    </cofactor>
</comment>
<feature type="binding site" evidence="16">
    <location>
        <begin position="100"/>
        <end position="103"/>
    </location>
    <ligand>
        <name>substrate</name>
    </ligand>
</feature>
<comment type="caution">
    <text evidence="16">Lacks conserved residue(s) required for the propagation of feature annotation.</text>
</comment>
<dbReference type="PANTHER" id="PTHR34265:SF1">
    <property type="entry name" value="TYPE III PANTOTHENATE KINASE"/>
    <property type="match status" value="1"/>
</dbReference>
<organism evidence="17 18">
    <name type="scientific">Lysobacter daejeonensis GH1-9</name>
    <dbReference type="NCBI Taxonomy" id="1385517"/>
    <lineage>
        <taxon>Bacteria</taxon>
        <taxon>Pseudomonadati</taxon>
        <taxon>Pseudomonadota</taxon>
        <taxon>Gammaproteobacteria</taxon>
        <taxon>Lysobacterales</taxon>
        <taxon>Lysobacteraceae</taxon>
        <taxon>Aerolutibacter</taxon>
    </lineage>
</organism>
<dbReference type="PANTHER" id="PTHR34265">
    <property type="entry name" value="TYPE III PANTOTHENATE KINASE"/>
    <property type="match status" value="1"/>
</dbReference>
<evidence type="ECO:0000256" key="15">
    <source>
        <dbReference type="ARBA" id="ARBA00040883"/>
    </source>
</evidence>
<evidence type="ECO:0000256" key="4">
    <source>
        <dbReference type="ARBA" id="ARBA00005225"/>
    </source>
</evidence>
<dbReference type="HAMAP" id="MF_01274">
    <property type="entry name" value="Pantothen_kinase_3"/>
    <property type="match status" value="1"/>
</dbReference>
<evidence type="ECO:0000256" key="9">
    <source>
        <dbReference type="ARBA" id="ARBA00022741"/>
    </source>
</evidence>
<feature type="binding site" evidence="16">
    <location>
        <position position="93"/>
    </location>
    <ligand>
        <name>substrate</name>
    </ligand>
</feature>
<keyword evidence="7 16" id="KW-0963">Cytoplasm</keyword>
<accession>A0A0A0EWZ3</accession>
<evidence type="ECO:0000313" key="17">
    <source>
        <dbReference type="EMBL" id="KGM53677.1"/>
    </source>
</evidence>
<evidence type="ECO:0000256" key="7">
    <source>
        <dbReference type="ARBA" id="ARBA00022490"/>
    </source>
</evidence>
<dbReference type="AlphaFoldDB" id="A0A0A0EWZ3"/>
<evidence type="ECO:0000313" key="18">
    <source>
        <dbReference type="Proteomes" id="UP000029998"/>
    </source>
</evidence>
<comment type="cofactor">
    <cofactor evidence="16">
        <name>NH4(+)</name>
        <dbReference type="ChEBI" id="CHEBI:28938"/>
    </cofactor>
    <cofactor evidence="16">
        <name>K(+)</name>
        <dbReference type="ChEBI" id="CHEBI:29103"/>
    </cofactor>
    <text evidence="16">A monovalent cation. Ammonium or potassium.</text>
</comment>
<evidence type="ECO:0000256" key="5">
    <source>
        <dbReference type="ARBA" id="ARBA00011738"/>
    </source>
</evidence>
<dbReference type="RefSeq" id="WP_036138878.1">
    <property type="nucleotide sequence ID" value="NZ_AVPU01000023.1"/>
</dbReference>
<keyword evidence="9 16" id="KW-0547">Nucleotide-binding</keyword>
<dbReference type="GO" id="GO:0015937">
    <property type="term" value="P:coenzyme A biosynthetic process"/>
    <property type="evidence" value="ECO:0007669"/>
    <property type="project" value="UniProtKB-UniRule"/>
</dbReference>
<evidence type="ECO:0000256" key="13">
    <source>
        <dbReference type="ARBA" id="ARBA00022993"/>
    </source>
</evidence>
<keyword evidence="10 16" id="KW-0418">Kinase</keyword>
<comment type="pathway">
    <text evidence="4 16">Cofactor biosynthesis; coenzyme A biosynthesis; CoA from (R)-pantothenate: step 1/5.</text>
</comment>
<dbReference type="Proteomes" id="UP000029998">
    <property type="component" value="Unassembled WGS sequence"/>
</dbReference>
<evidence type="ECO:0000256" key="2">
    <source>
        <dbReference type="ARBA" id="ARBA00001958"/>
    </source>
</evidence>
<comment type="subcellular location">
    <subcellularLocation>
        <location evidence="3 16">Cytoplasm</location>
    </subcellularLocation>
</comment>
<keyword evidence="11 16" id="KW-0067">ATP-binding</keyword>
<feature type="binding site" evidence="16">
    <location>
        <position position="175"/>
    </location>
    <ligand>
        <name>substrate</name>
    </ligand>
</feature>